<dbReference type="EMBL" id="JAULSU010000004">
    <property type="protein sequence ID" value="KAK0620585.1"/>
    <property type="molecule type" value="Genomic_DNA"/>
</dbReference>
<dbReference type="GO" id="GO:0015095">
    <property type="term" value="F:magnesium ion transmembrane transporter activity"/>
    <property type="evidence" value="ECO:0007669"/>
    <property type="project" value="TreeGrafter"/>
</dbReference>
<comment type="subcellular location">
    <subcellularLocation>
        <location evidence="1">Cell membrane</location>
        <topology evidence="1">Multi-pass membrane protein</topology>
    </subcellularLocation>
</comment>
<dbReference type="PANTHER" id="PTHR46494:SF1">
    <property type="entry name" value="CORA FAMILY METAL ION TRANSPORTER (EUROFUNG)"/>
    <property type="match status" value="1"/>
</dbReference>
<keyword evidence="8" id="KW-1185">Reference proteome</keyword>
<comment type="caution">
    <text evidence="7">The sequence shown here is derived from an EMBL/GenBank/DDBJ whole genome shotgun (WGS) entry which is preliminary data.</text>
</comment>
<dbReference type="Gene3D" id="1.20.58.340">
    <property type="entry name" value="Magnesium transport protein CorA, transmembrane region"/>
    <property type="match status" value="1"/>
</dbReference>
<evidence type="ECO:0000256" key="1">
    <source>
        <dbReference type="ARBA" id="ARBA00004651"/>
    </source>
</evidence>
<dbReference type="InterPro" id="IPR002523">
    <property type="entry name" value="MgTranspt_CorA/ZnTranspt_ZntB"/>
</dbReference>
<keyword evidence="3 6" id="KW-1133">Transmembrane helix</keyword>
<dbReference type="Pfam" id="PF01544">
    <property type="entry name" value="CorA"/>
    <property type="match status" value="1"/>
</dbReference>
<feature type="region of interest" description="Disordered" evidence="5">
    <location>
        <begin position="566"/>
        <end position="624"/>
    </location>
</feature>
<evidence type="ECO:0000256" key="2">
    <source>
        <dbReference type="ARBA" id="ARBA00022692"/>
    </source>
</evidence>
<evidence type="ECO:0000313" key="8">
    <source>
        <dbReference type="Proteomes" id="UP001175000"/>
    </source>
</evidence>
<name>A0AA40C0N2_9PEZI</name>
<dbReference type="GO" id="GO:0005886">
    <property type="term" value="C:plasma membrane"/>
    <property type="evidence" value="ECO:0007669"/>
    <property type="project" value="UniProtKB-SubCell"/>
</dbReference>
<dbReference type="PANTHER" id="PTHR46494">
    <property type="entry name" value="CORA FAMILY METAL ION TRANSPORTER (EUROFUNG)"/>
    <property type="match status" value="1"/>
</dbReference>
<gene>
    <name evidence="7" type="ORF">B0T14DRAFT_604152</name>
</gene>
<evidence type="ECO:0000256" key="5">
    <source>
        <dbReference type="SAM" id="MobiDB-lite"/>
    </source>
</evidence>
<dbReference type="GO" id="GO:0000287">
    <property type="term" value="F:magnesium ion binding"/>
    <property type="evidence" value="ECO:0007669"/>
    <property type="project" value="TreeGrafter"/>
</dbReference>
<dbReference type="GO" id="GO:0050897">
    <property type="term" value="F:cobalt ion binding"/>
    <property type="evidence" value="ECO:0007669"/>
    <property type="project" value="TreeGrafter"/>
</dbReference>
<dbReference type="Proteomes" id="UP001175000">
    <property type="component" value="Unassembled WGS sequence"/>
</dbReference>
<dbReference type="GO" id="GO:0015087">
    <property type="term" value="F:cobalt ion transmembrane transporter activity"/>
    <property type="evidence" value="ECO:0007669"/>
    <property type="project" value="TreeGrafter"/>
</dbReference>
<feature type="transmembrane region" description="Helical" evidence="6">
    <location>
        <begin position="1054"/>
        <end position="1075"/>
    </location>
</feature>
<keyword evidence="4 6" id="KW-0472">Membrane</keyword>
<sequence>MANRASQPVPKGWTEQVSSINVGNHEVKTELLVIHSMEHRVSKAGAERILMFCPNISQPANMNAAPGLAASRWLHVHHDHRHINTVEQSTLVMSCPLIARASRAQALSVLRSVERSSQDKPQNCYPVLTSPSPTMGRPFIVCHPFLVLKPPADEQTSTGVFTSTRTLKTGYAEYEGAPEIESDQIVRRLSLGLGNKVLGVSTVWYFVFGPGLMITLAPVPLRELCHGIVEDESRIGRFHTVRVQNDDDVGSGREIFVDAICSYADFIRRALSLVTSGRADVTAYDFHYASEDEDTQWPKPLTPESWLLLLEAGKATGTTVYVREKDGKPRSRSRSRRPYHRYSESPTQTDAHEPPAERTNVVEIETEQIEKEDIIDILFGGGRDGRVLGNKENAVVHRNSGGSGGEGVAESSDSEIDLRYRSVARSSMTLATRLGAESDSVVHPAVPRGRSPGPSYPAAIIRLPRVGNNKPPTASLPESAGISAAPFLTWRVMNSYGIHDRSITNKGFTATQQLVLILDVTHDSILSNSSGVNHLYSSAFRCTIQSLEARHRTSTTSVVGGATEIRESLGQNPAGTGGAPSASPSLDTTCSRGFSGQDQHRRDTQNRETGSTHGLPASQVAPQLPNRALMAASQDLMWRFIPKNTGSVNHPVCQAVWGSFDSIFRQVRWAVESSVQPNSWRVCDFDGKTIAKTSFAGCHFCAAGKGYSSVFEALQHVHSTHIDCPLMAGRGSANNTKRPHDDPCYAWVQPTVSHEGIYAFAVLDLAKSFTQDISEILGRLNELQWLVSTTARTTPAQESHMASTAPPVLPRNLVCIFEELVEYYLYFASQLSLENRAKTAIERNNGDVEAVGLLDRALRMGSRCGTTKRRIGEFVHKARRDILLARHDVPEVGGGVFSSASALGIRAVDIGFVGQAVVASLMNRSTYAPPILRQEPTADASAIPVTKLDVVKMYTEYIQYLQFEAARRPRRRLFLDIRALQDELIAMEYQLDCNLKFMKVSTKILDEDYADSKRRHRRAPEQISVLQNSARQLGDHTWQQIDIISEDHGKAIRVFTIVTVFFLPMTFVSGFFGMNTADIRDVDATQYLYWSIAVPVTLVVLTFAFVYGYRGDEIDDWIRGIFHPNTPRWQAPTRTSSAEERTASLEGIEEPVGAEKLLGGPPPSKDPGEKGETKSGWYRRLGSSGKKRWGAVNRRPTWASQMDQEDV</sequence>
<protein>
    <submittedName>
        <fullName evidence="7">Uncharacterized protein</fullName>
    </submittedName>
</protein>
<dbReference type="SUPFAM" id="SSF144083">
    <property type="entry name" value="Magnesium transport protein CorA, transmembrane region"/>
    <property type="match status" value="1"/>
</dbReference>
<feature type="region of interest" description="Disordered" evidence="5">
    <location>
        <begin position="320"/>
        <end position="357"/>
    </location>
</feature>
<feature type="compositionally biased region" description="Polar residues" evidence="5">
    <location>
        <begin position="1198"/>
        <end position="1207"/>
    </location>
</feature>
<evidence type="ECO:0000256" key="3">
    <source>
        <dbReference type="ARBA" id="ARBA00022989"/>
    </source>
</evidence>
<accession>A0AA40C0N2</accession>
<evidence type="ECO:0000256" key="6">
    <source>
        <dbReference type="SAM" id="Phobius"/>
    </source>
</evidence>
<reference evidence="7" key="1">
    <citation type="submission" date="2023-06" db="EMBL/GenBank/DDBJ databases">
        <title>Genome-scale phylogeny and comparative genomics of the fungal order Sordariales.</title>
        <authorList>
            <consortium name="Lawrence Berkeley National Laboratory"/>
            <person name="Hensen N."/>
            <person name="Bonometti L."/>
            <person name="Westerberg I."/>
            <person name="Brannstrom I.O."/>
            <person name="Guillou S."/>
            <person name="Cros-Aarteil S."/>
            <person name="Calhoun S."/>
            <person name="Haridas S."/>
            <person name="Kuo A."/>
            <person name="Mondo S."/>
            <person name="Pangilinan J."/>
            <person name="Riley R."/>
            <person name="Labutti K."/>
            <person name="Andreopoulos B."/>
            <person name="Lipzen A."/>
            <person name="Chen C."/>
            <person name="Yanf M."/>
            <person name="Daum C."/>
            <person name="Ng V."/>
            <person name="Clum A."/>
            <person name="Steindorff A."/>
            <person name="Ohm R."/>
            <person name="Martin F."/>
            <person name="Silar P."/>
            <person name="Natvig D."/>
            <person name="Lalanne C."/>
            <person name="Gautier V."/>
            <person name="Ament-Velasquez S.L."/>
            <person name="Kruys A."/>
            <person name="Hutchinson M.I."/>
            <person name="Powell A.J."/>
            <person name="Barry K."/>
            <person name="Miller A.N."/>
            <person name="Grigoriev I.V."/>
            <person name="Debuchy R."/>
            <person name="Gladieux P."/>
            <person name="Thoren M.H."/>
            <person name="Johannesson H."/>
        </authorList>
    </citation>
    <scope>NUCLEOTIDE SEQUENCE</scope>
    <source>
        <strain evidence="7">CBS 606.72</strain>
    </source>
</reference>
<feature type="transmembrane region" description="Helical" evidence="6">
    <location>
        <begin position="1087"/>
        <end position="1109"/>
    </location>
</feature>
<keyword evidence="2 6" id="KW-0812">Transmembrane</keyword>
<dbReference type="InterPro" id="IPR045863">
    <property type="entry name" value="CorA_TM1_TM2"/>
</dbReference>
<evidence type="ECO:0000313" key="7">
    <source>
        <dbReference type="EMBL" id="KAK0620585.1"/>
    </source>
</evidence>
<proteinExistence type="predicted"/>
<evidence type="ECO:0000256" key="4">
    <source>
        <dbReference type="ARBA" id="ARBA00023136"/>
    </source>
</evidence>
<feature type="region of interest" description="Disordered" evidence="5">
    <location>
        <begin position="1128"/>
        <end position="1207"/>
    </location>
</feature>
<organism evidence="7 8">
    <name type="scientific">Immersiella caudata</name>
    <dbReference type="NCBI Taxonomy" id="314043"/>
    <lineage>
        <taxon>Eukaryota</taxon>
        <taxon>Fungi</taxon>
        <taxon>Dikarya</taxon>
        <taxon>Ascomycota</taxon>
        <taxon>Pezizomycotina</taxon>
        <taxon>Sordariomycetes</taxon>
        <taxon>Sordariomycetidae</taxon>
        <taxon>Sordariales</taxon>
        <taxon>Lasiosphaeriaceae</taxon>
        <taxon>Immersiella</taxon>
    </lineage>
</organism>
<feature type="compositionally biased region" description="Basic residues" evidence="5">
    <location>
        <begin position="330"/>
        <end position="340"/>
    </location>
</feature>
<dbReference type="AlphaFoldDB" id="A0AA40C0N2"/>
<feature type="compositionally biased region" description="Polar residues" evidence="5">
    <location>
        <begin position="582"/>
        <end position="597"/>
    </location>
</feature>